<keyword evidence="1" id="KW-0175">Coiled coil</keyword>
<evidence type="ECO:0000256" key="2">
    <source>
        <dbReference type="SAM" id="MobiDB-lite"/>
    </source>
</evidence>
<dbReference type="OrthoDB" id="2155291at2759"/>
<dbReference type="GO" id="GO:0005886">
    <property type="term" value="C:plasma membrane"/>
    <property type="evidence" value="ECO:0007669"/>
    <property type="project" value="TreeGrafter"/>
</dbReference>
<dbReference type="SUPFAM" id="SSF48350">
    <property type="entry name" value="GTPase activation domain, GAP"/>
    <property type="match status" value="1"/>
</dbReference>
<dbReference type="GO" id="GO:0007264">
    <property type="term" value="P:small GTPase-mediated signal transduction"/>
    <property type="evidence" value="ECO:0007669"/>
    <property type="project" value="TreeGrafter"/>
</dbReference>
<evidence type="ECO:0000259" key="4">
    <source>
        <dbReference type="PROSITE" id="PS50238"/>
    </source>
</evidence>
<proteinExistence type="predicted"/>
<keyword evidence="7" id="KW-1185">Reference proteome</keyword>
<dbReference type="AlphaFoldDB" id="A0A1E3Q274"/>
<evidence type="ECO:0000259" key="5">
    <source>
        <dbReference type="PROSITE" id="PS51741"/>
    </source>
</evidence>
<dbReference type="PROSITE" id="PS51741">
    <property type="entry name" value="F_BAR"/>
    <property type="match status" value="1"/>
</dbReference>
<dbReference type="GO" id="GO:0005737">
    <property type="term" value="C:cytoplasm"/>
    <property type="evidence" value="ECO:0007669"/>
    <property type="project" value="TreeGrafter"/>
</dbReference>
<dbReference type="InterPro" id="IPR036388">
    <property type="entry name" value="WH-like_DNA-bd_sf"/>
</dbReference>
<sequence>MGDKSISQSFGGTFWSNDYYSGLNVLHGKQVQGFYENSQILQLMDHLRNAEEAYGRQLEDAARELAPSANGFGRDEGASLRKAYEAIVIQVVKKGSAHIDIARGIQAMAINPFAEFAIQHERRVRESVKHATGMVDTVKKLQREVQNSARTVETKRSNLERHKSEESISSQVENPKKDEITSQKPMRTGPGYTDENKPPAQSTPLDRAATNGSLGSKDDDDIDEETFFTIAGIEYSRDQLGNLLSMMLDKIPQSDHKVAILGTYHDTSLGADIVEWITSNTRATTTALAEEFGQDLLEYGFVRLVGNIGNTFVNSSRMRYQWRKKAFLLAGKVSPKAAKEGVLGESLLGLYNAATGVNNDESPIERLERELQTADEKYKAAIKQLDATRCYLEETLISHFKNMERYDFERIESVKRYLNVFSACMANSIPRMQAIVDEIELYQETIMPWNDVKFMIASYQTGYFVPQTDVYRAEFMRNNLQQMFGVNFITRLEEEQREIPYIVPTILRHLEDVYPTLENDNIRGDVWLRHVALSELHKLRSEINTGKTFAPEILTRYQPHVVASVLKLYFLELPDSLVEGRLYDAIKDYYAHRSGDIDLATYQNNREFLLPLTNILEKLNEKKLKTLITLTLHFQRLVHVLRLGPQYEVELAQEMSRRKSVLDLRFDGRVLTHVVLLRPRVQSPVTMGDLHGQRFVLDLIRNGVIIFRTLKANLKIKRGDSLNEQEQRPKVVDITGSLGERGGSPTLQGDGRLDSPNINHGQPTLNIVLTPASRRRHSSASMNPAQADDAQALGDNPGSIAAGSPLRRNESPHSLGSIPKIVVPNVPTLYINHDSEETGSHGITASKDYPDLPERTTSLGHIRGRSLVGEVDANADNENIVTDGAGDTATRFQGIQLIDPPMADEF</sequence>
<dbReference type="Gene3D" id="1.20.1270.60">
    <property type="entry name" value="Arfaptin homology (AH) domain/BAR domain"/>
    <property type="match status" value="2"/>
</dbReference>
<protein>
    <recommendedName>
        <fullName evidence="8">Rho-GAP domain-containing protein</fullName>
    </recommendedName>
</protein>
<dbReference type="Gene3D" id="1.10.10.10">
    <property type="entry name" value="Winged helix-like DNA-binding domain superfamily/Winged helix DNA-binding domain"/>
    <property type="match status" value="1"/>
</dbReference>
<dbReference type="GO" id="GO:0000935">
    <property type="term" value="C:division septum"/>
    <property type="evidence" value="ECO:0007669"/>
    <property type="project" value="TreeGrafter"/>
</dbReference>
<reference evidence="6 7" key="1">
    <citation type="journal article" date="2016" name="Proc. Natl. Acad. Sci. U.S.A.">
        <title>Comparative genomics of biotechnologically important yeasts.</title>
        <authorList>
            <person name="Riley R."/>
            <person name="Haridas S."/>
            <person name="Wolfe K.H."/>
            <person name="Lopes M.R."/>
            <person name="Hittinger C.T."/>
            <person name="Goeker M."/>
            <person name="Salamov A.A."/>
            <person name="Wisecaver J.H."/>
            <person name="Long T.M."/>
            <person name="Calvey C.H."/>
            <person name="Aerts A.L."/>
            <person name="Barry K.W."/>
            <person name="Choi C."/>
            <person name="Clum A."/>
            <person name="Coughlan A.Y."/>
            <person name="Deshpande S."/>
            <person name="Douglass A.P."/>
            <person name="Hanson S.J."/>
            <person name="Klenk H.-P."/>
            <person name="LaButti K.M."/>
            <person name="Lapidus A."/>
            <person name="Lindquist E.A."/>
            <person name="Lipzen A.M."/>
            <person name="Meier-Kolthoff J.P."/>
            <person name="Ohm R.A."/>
            <person name="Otillar R.P."/>
            <person name="Pangilinan J.L."/>
            <person name="Peng Y."/>
            <person name="Rokas A."/>
            <person name="Rosa C.A."/>
            <person name="Scheuner C."/>
            <person name="Sibirny A.A."/>
            <person name="Slot J.C."/>
            <person name="Stielow J.B."/>
            <person name="Sun H."/>
            <person name="Kurtzman C.P."/>
            <person name="Blackwell M."/>
            <person name="Grigoriev I.V."/>
            <person name="Jeffries T.W."/>
        </authorList>
    </citation>
    <scope>NUCLEOTIDE SEQUENCE [LARGE SCALE GENOMIC DNA]</scope>
    <source>
        <strain evidence="6 7">NRRL Y-11557</strain>
    </source>
</reference>
<feature type="region of interest" description="Disordered" evidence="2">
    <location>
        <begin position="139"/>
        <end position="220"/>
    </location>
</feature>
<dbReference type="STRING" id="675824.A0A1E3Q274"/>
<dbReference type="SUPFAM" id="SSF46785">
    <property type="entry name" value="Winged helix' DNA-binding domain"/>
    <property type="match status" value="1"/>
</dbReference>
<dbReference type="Proteomes" id="UP000094385">
    <property type="component" value="Unassembled WGS sequence"/>
</dbReference>
<feature type="compositionally biased region" description="Polar residues" evidence="2">
    <location>
        <begin position="199"/>
        <end position="214"/>
    </location>
</feature>
<dbReference type="Pfam" id="PF00610">
    <property type="entry name" value="DEP"/>
    <property type="match status" value="1"/>
</dbReference>
<evidence type="ECO:0008006" key="8">
    <source>
        <dbReference type="Google" id="ProtNLM"/>
    </source>
</evidence>
<dbReference type="SUPFAM" id="SSF103657">
    <property type="entry name" value="BAR/IMD domain-like"/>
    <property type="match status" value="1"/>
</dbReference>
<feature type="compositionally biased region" description="Basic and acidic residues" evidence="2">
    <location>
        <begin position="152"/>
        <end position="166"/>
    </location>
</feature>
<dbReference type="Pfam" id="PF00620">
    <property type="entry name" value="RhoGAP"/>
    <property type="match status" value="1"/>
</dbReference>
<feature type="domain" description="Rho-GAP" evidence="4">
    <location>
        <begin position="490"/>
        <end position="707"/>
    </location>
</feature>
<dbReference type="InterPro" id="IPR027267">
    <property type="entry name" value="AH/BAR_dom_sf"/>
</dbReference>
<dbReference type="PANTHER" id="PTHR23065">
    <property type="entry name" value="PROLINE-SERINE-THREONINE PHOSPHATASE INTERACTING PROTEIN 1"/>
    <property type="match status" value="1"/>
</dbReference>
<dbReference type="InterPro" id="IPR036390">
    <property type="entry name" value="WH_DNA-bd_sf"/>
</dbReference>
<feature type="domain" description="DEP" evidence="3">
    <location>
        <begin position="263"/>
        <end position="332"/>
    </location>
</feature>
<dbReference type="GO" id="GO:0007010">
    <property type="term" value="P:cytoskeleton organization"/>
    <property type="evidence" value="ECO:0007669"/>
    <property type="project" value="TreeGrafter"/>
</dbReference>
<dbReference type="PROSITE" id="PS50238">
    <property type="entry name" value="RHOGAP"/>
    <property type="match status" value="1"/>
</dbReference>
<dbReference type="EMBL" id="KV454298">
    <property type="protein sequence ID" value="ODQ71252.1"/>
    <property type="molecule type" value="Genomic_DNA"/>
</dbReference>
<dbReference type="InterPro" id="IPR000198">
    <property type="entry name" value="RhoGAP_dom"/>
</dbReference>
<evidence type="ECO:0000259" key="3">
    <source>
        <dbReference type="PROSITE" id="PS50186"/>
    </source>
</evidence>
<dbReference type="Gene3D" id="1.10.555.10">
    <property type="entry name" value="Rho GTPase activation protein"/>
    <property type="match status" value="1"/>
</dbReference>
<gene>
    <name evidence="6" type="ORF">LIPSTDRAFT_150885</name>
</gene>
<name>A0A1E3Q274_LIPST</name>
<dbReference type="PANTHER" id="PTHR23065:SF17">
    <property type="entry name" value="RHO-GTPASE-ACTIVATING PROTEIN RGD2"/>
    <property type="match status" value="1"/>
</dbReference>
<feature type="region of interest" description="Disordered" evidence="2">
    <location>
        <begin position="735"/>
        <end position="819"/>
    </location>
</feature>
<evidence type="ECO:0000313" key="7">
    <source>
        <dbReference type="Proteomes" id="UP000094385"/>
    </source>
</evidence>
<organism evidence="6 7">
    <name type="scientific">Lipomyces starkeyi NRRL Y-11557</name>
    <dbReference type="NCBI Taxonomy" id="675824"/>
    <lineage>
        <taxon>Eukaryota</taxon>
        <taxon>Fungi</taxon>
        <taxon>Dikarya</taxon>
        <taxon>Ascomycota</taxon>
        <taxon>Saccharomycotina</taxon>
        <taxon>Lipomycetes</taxon>
        <taxon>Lipomycetales</taxon>
        <taxon>Lipomycetaceae</taxon>
        <taxon>Lipomyces</taxon>
    </lineage>
</organism>
<dbReference type="SMART" id="SM00324">
    <property type="entry name" value="RhoGAP"/>
    <property type="match status" value="1"/>
</dbReference>
<feature type="compositionally biased region" description="Polar residues" evidence="2">
    <location>
        <begin position="756"/>
        <end position="767"/>
    </location>
</feature>
<evidence type="ECO:0000313" key="6">
    <source>
        <dbReference type="EMBL" id="ODQ71252.1"/>
    </source>
</evidence>
<dbReference type="PROSITE" id="PS50186">
    <property type="entry name" value="DEP"/>
    <property type="match status" value="1"/>
</dbReference>
<dbReference type="GO" id="GO:0005096">
    <property type="term" value="F:GTPase activator activity"/>
    <property type="evidence" value="ECO:0007669"/>
    <property type="project" value="TreeGrafter"/>
</dbReference>
<dbReference type="InterPro" id="IPR008936">
    <property type="entry name" value="Rho_GTPase_activation_prot"/>
</dbReference>
<dbReference type="InterPro" id="IPR031160">
    <property type="entry name" value="F_BAR_dom"/>
</dbReference>
<evidence type="ECO:0000256" key="1">
    <source>
        <dbReference type="PROSITE-ProRule" id="PRU01077"/>
    </source>
</evidence>
<feature type="domain" description="F-BAR" evidence="5">
    <location>
        <begin position="8"/>
        <end position="451"/>
    </location>
</feature>
<dbReference type="InterPro" id="IPR000591">
    <property type="entry name" value="DEP_dom"/>
</dbReference>
<accession>A0A1E3Q274</accession>
<dbReference type="SMART" id="SM00049">
    <property type="entry name" value="DEP"/>
    <property type="match status" value="1"/>
</dbReference>